<proteinExistence type="predicted"/>
<organism evidence="1 2">
    <name type="scientific">Leptospira weilii str. UI 13098</name>
    <dbReference type="NCBI Taxonomy" id="1088542"/>
    <lineage>
        <taxon>Bacteria</taxon>
        <taxon>Pseudomonadati</taxon>
        <taxon>Spirochaetota</taxon>
        <taxon>Spirochaetia</taxon>
        <taxon>Leptospirales</taxon>
        <taxon>Leptospiraceae</taxon>
        <taxon>Leptospira</taxon>
    </lineage>
</organism>
<gene>
    <name evidence="1" type="ORF">LEP1GSC108_0019</name>
</gene>
<dbReference type="Proteomes" id="UP000012118">
    <property type="component" value="Unassembled WGS sequence"/>
</dbReference>
<name>M6Q8N8_9LEPT</name>
<comment type="caution">
    <text evidence="1">The sequence shown here is derived from an EMBL/GenBank/DDBJ whole genome shotgun (WGS) entry which is preliminary data.</text>
</comment>
<evidence type="ECO:0000313" key="1">
    <source>
        <dbReference type="EMBL" id="EMN89525.1"/>
    </source>
</evidence>
<keyword evidence="2" id="KW-1185">Reference proteome</keyword>
<dbReference type="AlphaFoldDB" id="M6Q8N8"/>
<sequence>MEKEKTDTKFGLIRLETCLSCPLLLKGFLSERCSVCGCFVRLKTKFKGERCPIGIWS</sequence>
<protein>
    <submittedName>
        <fullName evidence="1">Uncharacterized protein</fullName>
    </submittedName>
</protein>
<dbReference type="RefSeq" id="WP_004503662.1">
    <property type="nucleotide sequence ID" value="NZ_AHNU02000053.1"/>
</dbReference>
<reference evidence="1 2" key="1">
    <citation type="submission" date="2013-01" db="EMBL/GenBank/DDBJ databases">
        <authorList>
            <person name="Harkins D.M."/>
            <person name="Durkin A.S."/>
            <person name="Brinkac L.M."/>
            <person name="Haft D.H."/>
            <person name="Selengut J.D."/>
            <person name="Sanka R."/>
            <person name="DePew J."/>
            <person name="Purushe J."/>
            <person name="Chanthongthip A."/>
            <person name="Lattana O."/>
            <person name="Phetsouvanh R."/>
            <person name="Newton P.N."/>
            <person name="Vinetz J.M."/>
            <person name="Sutton G.G."/>
            <person name="Nierman W.C."/>
            <person name="Fouts D.E."/>
        </authorList>
    </citation>
    <scope>NUCLEOTIDE SEQUENCE [LARGE SCALE GENOMIC DNA]</scope>
    <source>
        <strain evidence="1 2">UI 13098</strain>
    </source>
</reference>
<evidence type="ECO:0000313" key="2">
    <source>
        <dbReference type="Proteomes" id="UP000012118"/>
    </source>
</evidence>
<accession>M6Q8N8</accession>
<dbReference type="EMBL" id="AHNU02000053">
    <property type="protein sequence ID" value="EMN89525.1"/>
    <property type="molecule type" value="Genomic_DNA"/>
</dbReference>